<dbReference type="AlphaFoldDB" id="A0AAV2JWI2"/>
<keyword evidence="3" id="KW-1185">Reference proteome</keyword>
<gene>
    <name evidence="2" type="ORF">KC01_LOCUS11755</name>
</gene>
<protein>
    <submittedName>
        <fullName evidence="2">Uncharacterized protein</fullName>
    </submittedName>
</protein>
<evidence type="ECO:0000313" key="2">
    <source>
        <dbReference type="EMBL" id="CAL1580975.1"/>
    </source>
</evidence>
<name>A0AAV2JWI2_KNICA</name>
<evidence type="ECO:0000256" key="1">
    <source>
        <dbReference type="SAM" id="MobiDB-lite"/>
    </source>
</evidence>
<sequence length="465" mass="55000">MTNRRVWQLLKQWLDYEQELLDSERIWEDKQEKWISGYQDPEDVADLWREDEEKWLEEKQSSRKILEEILGSSEKLKEGSPEFLLELNHQICERRLQMERRRSIWLKKEAWYQGREASKTTVITLRKELRDLRGRCEKYKQRLPRDLMESDAEVLESAAEVPESAAEVPESAAEVPKSAAEAPESAAEVPKSDVQHLQQQLLLKEQMLVSLRAKMEKQVELQQSTQALVQAAKQVVEVSEKESFKRQKLLQLANEQCQQYFENHPNHSDSEEDVLVYSLTTGEMCTIDESRMEKLRSIFLKLREKHGAPGSEDEGSEEPMTPEMVDGLRTSLYQRIRKTNKHLQKYCTWVSTFCIETDKLCKIQDRCIKGFINCFFEWRELRRTKQTWSPPLNNGVRVPPENRFRRLVHKAFMPHTYTYRPSLEENDGSMIKVEDAEILNPAYFQWNQFLLDNPSEQVEYLDWVY</sequence>
<dbReference type="Proteomes" id="UP001497482">
    <property type="component" value="Chromosome 14"/>
</dbReference>
<evidence type="ECO:0000313" key="3">
    <source>
        <dbReference type="Proteomes" id="UP001497482"/>
    </source>
</evidence>
<reference evidence="2 3" key="1">
    <citation type="submission" date="2024-04" db="EMBL/GenBank/DDBJ databases">
        <authorList>
            <person name="Waldvogel A.-M."/>
            <person name="Schoenle A."/>
        </authorList>
    </citation>
    <scope>NUCLEOTIDE SEQUENCE [LARGE SCALE GENOMIC DNA]</scope>
</reference>
<feature type="compositionally biased region" description="Low complexity" evidence="1">
    <location>
        <begin position="155"/>
        <end position="186"/>
    </location>
</feature>
<feature type="region of interest" description="Disordered" evidence="1">
    <location>
        <begin position="153"/>
        <end position="186"/>
    </location>
</feature>
<organism evidence="2 3">
    <name type="scientific">Knipowitschia caucasica</name>
    <name type="common">Caucasian dwarf goby</name>
    <name type="synonym">Pomatoschistus caucasicus</name>
    <dbReference type="NCBI Taxonomy" id="637954"/>
    <lineage>
        <taxon>Eukaryota</taxon>
        <taxon>Metazoa</taxon>
        <taxon>Chordata</taxon>
        <taxon>Craniata</taxon>
        <taxon>Vertebrata</taxon>
        <taxon>Euteleostomi</taxon>
        <taxon>Actinopterygii</taxon>
        <taxon>Neopterygii</taxon>
        <taxon>Teleostei</taxon>
        <taxon>Neoteleostei</taxon>
        <taxon>Acanthomorphata</taxon>
        <taxon>Gobiaria</taxon>
        <taxon>Gobiiformes</taxon>
        <taxon>Gobioidei</taxon>
        <taxon>Gobiidae</taxon>
        <taxon>Gobiinae</taxon>
        <taxon>Knipowitschia</taxon>
    </lineage>
</organism>
<proteinExistence type="predicted"/>
<dbReference type="EMBL" id="OZ035836">
    <property type="protein sequence ID" value="CAL1580975.1"/>
    <property type="molecule type" value="Genomic_DNA"/>
</dbReference>
<accession>A0AAV2JWI2</accession>